<evidence type="ECO:0000313" key="3">
    <source>
        <dbReference type="EMBL" id="QCY68108.1"/>
    </source>
</evidence>
<dbReference type="Pfam" id="PF02470">
    <property type="entry name" value="MlaD"/>
    <property type="match status" value="1"/>
</dbReference>
<accession>A0A5B7X0B4</accession>
<keyword evidence="1" id="KW-1133">Transmembrane helix</keyword>
<dbReference type="InterPro" id="IPR052336">
    <property type="entry name" value="MlaD_Phospholipid_Transporter"/>
</dbReference>
<dbReference type="RefSeq" id="WP_139064684.1">
    <property type="nucleotide sequence ID" value="NZ_CP040812.1"/>
</dbReference>
<dbReference type="PANTHER" id="PTHR33371:SF4">
    <property type="entry name" value="INTERMEMBRANE PHOSPHOLIPID TRANSPORT SYSTEM BINDING PROTEIN MLAD"/>
    <property type="match status" value="1"/>
</dbReference>
<feature type="transmembrane region" description="Helical" evidence="1">
    <location>
        <begin position="7"/>
        <end position="27"/>
    </location>
</feature>
<evidence type="ECO:0000313" key="4">
    <source>
        <dbReference type="Proteomes" id="UP000309016"/>
    </source>
</evidence>
<organism evidence="3 4">
    <name type="scientific">Antarcticibacterium flavum</name>
    <dbReference type="NCBI Taxonomy" id="2058175"/>
    <lineage>
        <taxon>Bacteria</taxon>
        <taxon>Pseudomonadati</taxon>
        <taxon>Bacteroidota</taxon>
        <taxon>Flavobacteriia</taxon>
        <taxon>Flavobacteriales</taxon>
        <taxon>Flavobacteriaceae</taxon>
        <taxon>Antarcticibacterium</taxon>
    </lineage>
</organism>
<keyword evidence="1" id="KW-0812">Transmembrane</keyword>
<keyword evidence="1" id="KW-0472">Membrane</keyword>
<dbReference type="PANTHER" id="PTHR33371">
    <property type="entry name" value="INTERMEMBRANE PHOSPHOLIPID TRANSPORT SYSTEM BINDING PROTEIN MLAD-RELATED"/>
    <property type="match status" value="1"/>
</dbReference>
<dbReference type="Proteomes" id="UP000309016">
    <property type="component" value="Chromosome"/>
</dbReference>
<protein>
    <submittedName>
        <fullName evidence="3">MCE family protein</fullName>
    </submittedName>
</protein>
<proteinExistence type="predicted"/>
<name>A0A5B7X0B4_9FLAO</name>
<dbReference type="InterPro" id="IPR003399">
    <property type="entry name" value="Mce/MlaD"/>
</dbReference>
<gene>
    <name evidence="3" type="ORF">FHG64_01115</name>
</gene>
<feature type="domain" description="Mce/MlaD" evidence="2">
    <location>
        <begin position="37"/>
        <end position="112"/>
    </location>
</feature>
<dbReference type="AlphaFoldDB" id="A0A5B7X0B4"/>
<evidence type="ECO:0000259" key="2">
    <source>
        <dbReference type="Pfam" id="PF02470"/>
    </source>
</evidence>
<evidence type="ECO:0000256" key="1">
    <source>
        <dbReference type="SAM" id="Phobius"/>
    </source>
</evidence>
<sequence>MKYSKEVKTGILAVIAILILIFGYSFLKGQNLLDSSRTFHAIYADVEGLSTSSPVTINGHKVGQVTRIGFLDETGLLLVTFTVDTDFKFSKNSLAQVYGGGIIGGKSLGIVPEYEMGQMAKSGDTLPSDIEEGIMELVNERLTPLQIKVERAIVSTDSLLTSLNEVLNPETRNNIALALEDLALTVSSIKGTAESLNGIVAGNSEKLNRTFTNLDEMSGNFNKFSDTLAQVNIGAMTRDIEKVIADFEQLSNNLNSGRGTAGKLLTDDSVYENLERATSELEQLLQDVKLNPKRYVHFSVFGKSGRPYEPVRDTIN</sequence>
<dbReference type="EMBL" id="CP040812">
    <property type="protein sequence ID" value="QCY68108.1"/>
    <property type="molecule type" value="Genomic_DNA"/>
</dbReference>
<reference evidence="3 4" key="1">
    <citation type="submission" date="2019-06" db="EMBL/GenBank/DDBJ databases">
        <title>Complete genome sequence of Antarcticibacterium flavum KCTC 52984T from an Antarctic marine sediment.</title>
        <authorList>
            <person name="Lee Y.M."/>
            <person name="Shin S.C."/>
        </authorList>
    </citation>
    <scope>NUCLEOTIDE SEQUENCE [LARGE SCALE GENOMIC DNA]</scope>
    <source>
        <strain evidence="3 4">KCTC 52984</strain>
    </source>
</reference>
<keyword evidence="4" id="KW-1185">Reference proteome</keyword>
<dbReference type="OrthoDB" id="9769132at2"/>
<dbReference type="KEGG" id="afla:FHG64_01115"/>